<keyword evidence="2" id="KW-0808">Transferase</keyword>
<evidence type="ECO:0000259" key="1">
    <source>
        <dbReference type="Pfam" id="PF13679"/>
    </source>
</evidence>
<dbReference type="InterPro" id="IPR052220">
    <property type="entry name" value="METTL25"/>
</dbReference>
<dbReference type="Gene3D" id="3.40.50.150">
    <property type="entry name" value="Vaccinia Virus protein VP39"/>
    <property type="match status" value="1"/>
</dbReference>
<dbReference type="GO" id="GO:0032259">
    <property type="term" value="P:methylation"/>
    <property type="evidence" value="ECO:0007669"/>
    <property type="project" value="UniProtKB-KW"/>
</dbReference>
<dbReference type="PANTHER" id="PTHR12496:SF0">
    <property type="entry name" value="METHYLTRANSFERASE DOMAIN-CONTAINING PROTEIN"/>
    <property type="match status" value="1"/>
</dbReference>
<dbReference type="InterPro" id="IPR025714">
    <property type="entry name" value="Methyltranfer_dom"/>
</dbReference>
<dbReference type="PANTHER" id="PTHR12496">
    <property type="entry name" value="CGI-41 METHYLTRANSFERASE"/>
    <property type="match status" value="1"/>
</dbReference>
<keyword evidence="2" id="KW-0489">Methyltransferase</keyword>
<dbReference type="InterPro" id="IPR029063">
    <property type="entry name" value="SAM-dependent_MTases_sf"/>
</dbReference>
<organism evidence="2">
    <name type="scientific">Panstrongylus megistus</name>
    <dbReference type="NCBI Taxonomy" id="65343"/>
    <lineage>
        <taxon>Eukaryota</taxon>
        <taxon>Metazoa</taxon>
        <taxon>Ecdysozoa</taxon>
        <taxon>Arthropoda</taxon>
        <taxon>Hexapoda</taxon>
        <taxon>Insecta</taxon>
        <taxon>Pterygota</taxon>
        <taxon>Neoptera</taxon>
        <taxon>Paraneoptera</taxon>
        <taxon>Hemiptera</taxon>
        <taxon>Heteroptera</taxon>
        <taxon>Panheteroptera</taxon>
        <taxon>Cimicomorpha</taxon>
        <taxon>Reduviidae</taxon>
        <taxon>Triatominae</taxon>
        <taxon>Panstrongylus</taxon>
    </lineage>
</organism>
<reference evidence="2" key="1">
    <citation type="journal article" date="2015" name="J. Med. Entomol.">
        <title>A Deep Insight Into the Sialotranscriptome of the Chagas Disease Vector, Panstrongylus megistus (Hemiptera: Heteroptera).</title>
        <authorList>
            <person name="Ribeiro J.M."/>
            <person name="Schwarz A."/>
            <person name="Francischetti I.M."/>
        </authorList>
    </citation>
    <scope>NUCLEOTIDE SEQUENCE</scope>
    <source>
        <tissue evidence="2">Salivary glands</tissue>
    </source>
</reference>
<feature type="domain" description="Methyltransferase" evidence="1">
    <location>
        <begin position="85"/>
        <end position="224"/>
    </location>
</feature>
<dbReference type="AlphaFoldDB" id="A0A069DU05"/>
<protein>
    <submittedName>
        <fullName evidence="2">Putative rrna adenine n-6-methyltransferase</fullName>
    </submittedName>
</protein>
<dbReference type="SUPFAM" id="SSF53335">
    <property type="entry name" value="S-adenosyl-L-methionine-dependent methyltransferases"/>
    <property type="match status" value="1"/>
</dbReference>
<proteinExistence type="evidence at transcript level"/>
<dbReference type="Pfam" id="PF13679">
    <property type="entry name" value="Methyltransf_32"/>
    <property type="match status" value="1"/>
</dbReference>
<dbReference type="GO" id="GO:0008168">
    <property type="term" value="F:methyltransferase activity"/>
    <property type="evidence" value="ECO:0007669"/>
    <property type="project" value="UniProtKB-KW"/>
</dbReference>
<accession>A0A069DU05</accession>
<sequence>WLYQDRATEILLSESLSFLYLDSLENIDNHSLNQLPLGIAKDGWPEELIFFIEECARLTFKIPLSKIQPSDLAVPKKLRKCISVKKQHEVNRLAPYILEQCVQSKITRIYDIGSGLGYIDRLLATIGGLSVVGVELDTDKIERAVKLNKEILEPHLSININYIPYRLEDSNMEQLCKQFECYEENGGLVGLHACGDLSAVTLRLFLRMKNLKCLILMPCCYHKMISNDSFPLSTALKKKLCGKKRTIINNNLLRLASECTRERWCNETEDLHMAHAFHVLARAAVERFLNDYKYKAERKGRKCVVKQDNLSWDDYVISWVDRHKVTNEDGTLITGTVVHSQLITYWTKYGHLVKRIIAYTCLQMCLQGVAESLLLIDKLSFLAETGQTSATAIRITNPAISPRSVAIIAKKL</sequence>
<dbReference type="CDD" id="cd02440">
    <property type="entry name" value="AdoMet_MTases"/>
    <property type="match status" value="1"/>
</dbReference>
<evidence type="ECO:0000313" key="2">
    <source>
        <dbReference type="EMBL" id="JAC87251.1"/>
    </source>
</evidence>
<feature type="non-terminal residue" evidence="2">
    <location>
        <position position="1"/>
    </location>
</feature>
<dbReference type="EMBL" id="GBGD01001638">
    <property type="protein sequence ID" value="JAC87251.1"/>
    <property type="molecule type" value="mRNA"/>
</dbReference>
<name>A0A069DU05_9HEMI</name>